<dbReference type="Gene3D" id="3.30.1150.10">
    <property type="match status" value="1"/>
</dbReference>
<protein>
    <recommendedName>
        <fullName evidence="3">TonB C-terminal domain-containing protein</fullName>
    </recommendedName>
</protein>
<comment type="caution">
    <text evidence="1">The sequence shown here is derived from an EMBL/GenBank/DDBJ whole genome shotgun (WGS) entry which is preliminary data.</text>
</comment>
<gene>
    <name evidence="1" type="ORF">ACFQT0_16550</name>
</gene>
<organism evidence="1 2">
    <name type="scientific">Hymenobacter humi</name>
    <dbReference type="NCBI Taxonomy" id="1411620"/>
    <lineage>
        <taxon>Bacteria</taxon>
        <taxon>Pseudomonadati</taxon>
        <taxon>Bacteroidota</taxon>
        <taxon>Cytophagia</taxon>
        <taxon>Cytophagales</taxon>
        <taxon>Hymenobacteraceae</taxon>
        <taxon>Hymenobacter</taxon>
    </lineage>
</organism>
<proteinExistence type="predicted"/>
<dbReference type="Gene3D" id="2.20.110.10">
    <property type="entry name" value="Histone H3 K4-specific methyltransferase SET7/9 N-terminal domain"/>
    <property type="match status" value="1"/>
</dbReference>
<keyword evidence="2" id="KW-1185">Reference proteome</keyword>
<sequence length="267" mass="29736">MAGASTAAHGQGPILTVRVVNELVGLRAGVRYYDRYWVPLRSGPIGAHCYDRFVRVDSAGLNWQARRYVVATGQLILEQYFTGLVPGMELEGPSREWYETGQLREELTYHKSRVVEVLRTYYPNGKPQRTEFSAKAKGTTLCLDSTGLPLAKCPPYHTFAQLSGKNTYSGRFLKVVQQQYGAYLPAGYHQSDELMVHYAFRIDTAGTVQDARILTEAPEELQAALIQAISKLPRFVPATLEGRLTNDVVEGMVVAKAVRRSSHPSKL</sequence>
<dbReference type="InterPro" id="IPR011652">
    <property type="entry name" value="MORN_2"/>
</dbReference>
<evidence type="ECO:0008006" key="3">
    <source>
        <dbReference type="Google" id="ProtNLM"/>
    </source>
</evidence>
<dbReference type="Proteomes" id="UP001596513">
    <property type="component" value="Unassembled WGS sequence"/>
</dbReference>
<evidence type="ECO:0000313" key="1">
    <source>
        <dbReference type="EMBL" id="MFC7668798.1"/>
    </source>
</evidence>
<dbReference type="RefSeq" id="WP_380204337.1">
    <property type="nucleotide sequence ID" value="NZ_JBHTEK010000001.1"/>
</dbReference>
<accession>A0ABW2U5P6</accession>
<dbReference type="Pfam" id="PF07661">
    <property type="entry name" value="MORN_2"/>
    <property type="match status" value="1"/>
</dbReference>
<dbReference type="EMBL" id="JBHTEK010000001">
    <property type="protein sequence ID" value="MFC7668798.1"/>
    <property type="molecule type" value="Genomic_DNA"/>
</dbReference>
<name>A0ABW2U5P6_9BACT</name>
<reference evidence="2" key="1">
    <citation type="journal article" date="2019" name="Int. J. Syst. Evol. Microbiol.">
        <title>The Global Catalogue of Microorganisms (GCM) 10K type strain sequencing project: providing services to taxonomists for standard genome sequencing and annotation.</title>
        <authorList>
            <consortium name="The Broad Institute Genomics Platform"/>
            <consortium name="The Broad Institute Genome Sequencing Center for Infectious Disease"/>
            <person name="Wu L."/>
            <person name="Ma J."/>
        </authorList>
    </citation>
    <scope>NUCLEOTIDE SEQUENCE [LARGE SCALE GENOMIC DNA]</scope>
    <source>
        <strain evidence="2">JCM 19635</strain>
    </source>
</reference>
<evidence type="ECO:0000313" key="2">
    <source>
        <dbReference type="Proteomes" id="UP001596513"/>
    </source>
</evidence>